<evidence type="ECO:0000256" key="1">
    <source>
        <dbReference type="ARBA" id="ARBA00001946"/>
    </source>
</evidence>
<gene>
    <name evidence="6" type="ORF">Cni_G20462</name>
</gene>
<dbReference type="InterPro" id="IPR008930">
    <property type="entry name" value="Terpenoid_cyclase/PrenylTrfase"/>
</dbReference>
<proteinExistence type="predicted"/>
<name>A0AAQ3QJI8_9LILI</name>
<dbReference type="SUPFAM" id="SSF48239">
    <property type="entry name" value="Terpenoid cyclases/Protein prenyltransferases"/>
    <property type="match status" value="2"/>
</dbReference>
<evidence type="ECO:0000259" key="5">
    <source>
        <dbReference type="Pfam" id="PF01397"/>
    </source>
</evidence>
<keyword evidence="3" id="KW-0460">Magnesium</keyword>
<dbReference type="InterPro" id="IPR008949">
    <property type="entry name" value="Isoprenoid_synthase_dom_sf"/>
</dbReference>
<dbReference type="FunFam" id="1.50.10.160:FF:000001">
    <property type="entry name" value="Ent-copalyl diphosphate synthase"/>
    <property type="match status" value="1"/>
</dbReference>
<dbReference type="GO" id="GO:0009686">
    <property type="term" value="P:gibberellin biosynthetic process"/>
    <property type="evidence" value="ECO:0007669"/>
    <property type="project" value="TreeGrafter"/>
</dbReference>
<evidence type="ECO:0000313" key="6">
    <source>
        <dbReference type="EMBL" id="WOL11698.1"/>
    </source>
</evidence>
<keyword evidence="7" id="KW-1185">Reference proteome</keyword>
<reference evidence="6 7" key="1">
    <citation type="submission" date="2023-10" db="EMBL/GenBank/DDBJ databases">
        <title>Chromosome-scale genome assembly provides insights into flower coloration mechanisms of Canna indica.</title>
        <authorList>
            <person name="Li C."/>
        </authorList>
    </citation>
    <scope>NUCLEOTIDE SEQUENCE [LARGE SCALE GENOMIC DNA]</scope>
    <source>
        <tissue evidence="6">Flower</tissue>
    </source>
</reference>
<keyword evidence="2" id="KW-0479">Metal-binding</keyword>
<dbReference type="PANTHER" id="PTHR31739:SF4">
    <property type="entry name" value="ENT-COPALYL DIPHOSPHATE SYNTHASE, CHLOROPLASTIC"/>
    <property type="match status" value="1"/>
</dbReference>
<dbReference type="Gene3D" id="1.10.600.10">
    <property type="entry name" value="Farnesyl Diphosphate Synthase"/>
    <property type="match status" value="1"/>
</dbReference>
<dbReference type="InterPro" id="IPR001906">
    <property type="entry name" value="Terpene_synth_N"/>
</dbReference>
<sequence length="805" mass="91850">MISTTMAVASVGMVFRPRAPANAHPGFAVHLSGGACDQGIVTVPVSLKEKGFARLRSHALSKSSSPVNVDLQVENDDCDDLLELDGLRGTRTWQMVDKVKSMLRRMDDGEISISAYDTAWVAMVKHSDGSGGPQFPSSLQWIADNQLPDGSWGDADFFTAHDRMINTLACVVALKSWNLYPDKCDKGLAFISENMWRMGGEEAELMPIGFEIAFPNLIDMAKALELDIPYDDPALQLIYEMRNVKLKRIPKDVMHQVPTTLLHSLEGMADLNWERLLRLQSSDGSFLFSPSSTAYALMQTGDENCHKYLERIVQRFNGGVPNVYPVDLFEHLWVVDRLQRLGISRYFEQEIKDSLDYVYRYWTDEGICWAKNTSVRDVDDTAMGFRLLRLHGYDISPDVFQHFEKDGEFFCFVGQSNQAVTGMYNLNRAAQVAFPGDEILDRAGSFSYNYLRERQSVGQLVDKWIITKDLPGEVEYALDFPWYASLPRVETRMYLDHYGGERDVWIGKTLYKMPLVNNDTYLELAKLDFKQCQTLHRLEWFGLQKWFEEAGLEAHGVKRSTLLKAYFLATACIFEPNRAVERLAWARTVVLAEGISTYFRECSSTDARQTFIMDFLESNNDRGNDMLARKKIGEELPGLLRQLVNQLGYDTQSVYEQQQVCHHLRQTWKEWLLTWKNDIDGYSCEATSLLLVRTIEICARRFDSTGLIVNHPDYSQLAHLLSSLGHHLYPHQMLDFKGTANRDKEKATEAIMQELTQCVLETSENLNHHSKQTFLMVAKSLYYAAYCSSSTLKSHISKVLFNPVD</sequence>
<dbReference type="AlphaFoldDB" id="A0AAQ3QJI8"/>
<dbReference type="SFLD" id="SFLDG01605">
    <property type="entry name" value="Terpene_Cyclase_Like_1_N-term"/>
    <property type="match status" value="1"/>
</dbReference>
<accession>A0AAQ3QJI8</accession>
<dbReference type="InterPro" id="IPR050148">
    <property type="entry name" value="Terpene_synthase-like"/>
</dbReference>
<evidence type="ECO:0000313" key="7">
    <source>
        <dbReference type="Proteomes" id="UP001327560"/>
    </source>
</evidence>
<evidence type="ECO:0000256" key="2">
    <source>
        <dbReference type="ARBA" id="ARBA00022723"/>
    </source>
</evidence>
<dbReference type="SUPFAM" id="SSF48576">
    <property type="entry name" value="Terpenoid synthases"/>
    <property type="match status" value="1"/>
</dbReference>
<protein>
    <submittedName>
        <fullName evidence="6">Ent-copalyl diphosphate synthase 1, chloroplastic-like</fullName>
    </submittedName>
</protein>
<dbReference type="Pfam" id="PF01397">
    <property type="entry name" value="Terpene_synth"/>
    <property type="match status" value="1"/>
</dbReference>
<dbReference type="Gene3D" id="1.50.10.130">
    <property type="entry name" value="Terpene synthase, N-terminal domain"/>
    <property type="match status" value="1"/>
</dbReference>
<dbReference type="GO" id="GO:0016853">
    <property type="term" value="F:isomerase activity"/>
    <property type="evidence" value="ECO:0007669"/>
    <property type="project" value="UniProtKB-KW"/>
</dbReference>
<comment type="cofactor">
    <cofactor evidence="1">
        <name>Mg(2+)</name>
        <dbReference type="ChEBI" id="CHEBI:18420"/>
    </cofactor>
</comment>
<evidence type="ECO:0000256" key="4">
    <source>
        <dbReference type="ARBA" id="ARBA00023235"/>
    </source>
</evidence>
<dbReference type="Gene3D" id="1.50.10.160">
    <property type="match status" value="1"/>
</dbReference>
<dbReference type="EMBL" id="CP136895">
    <property type="protein sequence ID" value="WOL11698.1"/>
    <property type="molecule type" value="Genomic_DNA"/>
</dbReference>
<dbReference type="FunFam" id="1.50.10.130:FF:000002">
    <property type="entry name" value="Ent-copalyl diphosphate synthase, chloroplastic"/>
    <property type="match status" value="1"/>
</dbReference>
<dbReference type="InterPro" id="IPR036965">
    <property type="entry name" value="Terpene_synth_N_sf"/>
</dbReference>
<dbReference type="Proteomes" id="UP001327560">
    <property type="component" value="Chromosome 6"/>
</dbReference>
<dbReference type="GO" id="GO:0000287">
    <property type="term" value="F:magnesium ion binding"/>
    <property type="evidence" value="ECO:0007669"/>
    <property type="project" value="TreeGrafter"/>
</dbReference>
<evidence type="ECO:0000256" key="3">
    <source>
        <dbReference type="ARBA" id="ARBA00022842"/>
    </source>
</evidence>
<dbReference type="SFLD" id="SFLDG01014">
    <property type="entry name" value="Terpene_Cyclase_Like_1_N-term"/>
    <property type="match status" value="1"/>
</dbReference>
<feature type="domain" description="Terpene synthase N-terminal" evidence="5">
    <location>
        <begin position="273"/>
        <end position="478"/>
    </location>
</feature>
<organism evidence="6 7">
    <name type="scientific">Canna indica</name>
    <name type="common">Indian-shot</name>
    <dbReference type="NCBI Taxonomy" id="4628"/>
    <lineage>
        <taxon>Eukaryota</taxon>
        <taxon>Viridiplantae</taxon>
        <taxon>Streptophyta</taxon>
        <taxon>Embryophyta</taxon>
        <taxon>Tracheophyta</taxon>
        <taxon>Spermatophyta</taxon>
        <taxon>Magnoliopsida</taxon>
        <taxon>Liliopsida</taxon>
        <taxon>Zingiberales</taxon>
        <taxon>Cannaceae</taxon>
        <taxon>Canna</taxon>
    </lineage>
</organism>
<keyword evidence="4" id="KW-0413">Isomerase</keyword>
<dbReference type="PANTHER" id="PTHR31739">
    <property type="entry name" value="ENT-COPALYL DIPHOSPHATE SYNTHASE, CHLOROPLASTIC"/>
    <property type="match status" value="1"/>
</dbReference>
<dbReference type="GO" id="GO:0009507">
    <property type="term" value="C:chloroplast"/>
    <property type="evidence" value="ECO:0007669"/>
    <property type="project" value="TreeGrafter"/>
</dbReference>
<dbReference type="GO" id="GO:0010333">
    <property type="term" value="F:terpene synthase activity"/>
    <property type="evidence" value="ECO:0007669"/>
    <property type="project" value="InterPro"/>
</dbReference>